<comment type="caution">
    <text evidence="6">The sequence shown here is derived from an EMBL/GenBank/DDBJ whole genome shotgun (WGS) entry which is preliminary data.</text>
</comment>
<accession>A0A9X1NII2</accession>
<dbReference type="EMBL" id="JAJOMB010000016">
    <property type="protein sequence ID" value="MCD5314401.1"/>
    <property type="molecule type" value="Genomic_DNA"/>
</dbReference>
<dbReference type="InterPro" id="IPR001647">
    <property type="entry name" value="HTH_TetR"/>
</dbReference>
<dbReference type="PANTHER" id="PTHR30055:SF220">
    <property type="entry name" value="TETR-FAMILY REGULATORY PROTEIN"/>
    <property type="match status" value="1"/>
</dbReference>
<organism evidence="6 7">
    <name type="scientific">Kineosporia babensis</name>
    <dbReference type="NCBI Taxonomy" id="499548"/>
    <lineage>
        <taxon>Bacteria</taxon>
        <taxon>Bacillati</taxon>
        <taxon>Actinomycetota</taxon>
        <taxon>Actinomycetes</taxon>
        <taxon>Kineosporiales</taxon>
        <taxon>Kineosporiaceae</taxon>
        <taxon>Kineosporia</taxon>
    </lineage>
</organism>
<dbReference type="GO" id="GO:0000976">
    <property type="term" value="F:transcription cis-regulatory region binding"/>
    <property type="evidence" value="ECO:0007669"/>
    <property type="project" value="TreeGrafter"/>
</dbReference>
<evidence type="ECO:0000256" key="1">
    <source>
        <dbReference type="ARBA" id="ARBA00023015"/>
    </source>
</evidence>
<dbReference type="RefSeq" id="WP_231446880.1">
    <property type="nucleotide sequence ID" value="NZ_JAJOMB010000016.1"/>
</dbReference>
<gene>
    <name evidence="6" type="ORF">LR394_26190</name>
</gene>
<keyword evidence="1" id="KW-0805">Transcription regulation</keyword>
<dbReference type="Pfam" id="PF13305">
    <property type="entry name" value="TetR_C_33"/>
    <property type="match status" value="1"/>
</dbReference>
<evidence type="ECO:0000313" key="6">
    <source>
        <dbReference type="EMBL" id="MCD5314401.1"/>
    </source>
</evidence>
<evidence type="ECO:0000256" key="3">
    <source>
        <dbReference type="ARBA" id="ARBA00023163"/>
    </source>
</evidence>
<feature type="DNA-binding region" description="H-T-H motif" evidence="4">
    <location>
        <begin position="32"/>
        <end position="51"/>
    </location>
</feature>
<dbReference type="Proteomes" id="UP001138997">
    <property type="component" value="Unassembled WGS sequence"/>
</dbReference>
<dbReference type="PRINTS" id="PR00455">
    <property type="entry name" value="HTHTETR"/>
</dbReference>
<evidence type="ECO:0000313" key="7">
    <source>
        <dbReference type="Proteomes" id="UP001138997"/>
    </source>
</evidence>
<dbReference type="InterPro" id="IPR036271">
    <property type="entry name" value="Tet_transcr_reg_TetR-rel_C_sf"/>
</dbReference>
<evidence type="ECO:0000256" key="4">
    <source>
        <dbReference type="PROSITE-ProRule" id="PRU00335"/>
    </source>
</evidence>
<dbReference type="AlphaFoldDB" id="A0A9X1NII2"/>
<reference evidence="6" key="1">
    <citation type="submission" date="2021-11" db="EMBL/GenBank/DDBJ databases">
        <title>Streptomyces corallinus and Kineosporia corallina sp. nov., two new coral-derived marine actinobacteria.</title>
        <authorList>
            <person name="Buangrab K."/>
            <person name="Sutthacheep M."/>
            <person name="Yeemin T."/>
            <person name="Harunari E."/>
            <person name="Igarashi Y."/>
            <person name="Sripreechasak P."/>
            <person name="Kanchanasin P."/>
            <person name="Tanasupawat S."/>
            <person name="Phongsopitanun W."/>
        </authorList>
    </citation>
    <scope>NUCLEOTIDE SEQUENCE</scope>
    <source>
        <strain evidence="6">JCM 31032</strain>
    </source>
</reference>
<evidence type="ECO:0000259" key="5">
    <source>
        <dbReference type="PROSITE" id="PS50977"/>
    </source>
</evidence>
<sequence>MTDERYHHGNLRTTLLEAAQETLRESGVDALSLRDLARRAGVSHAAPRRHFPDRQELIDALTISGFEQLHEQLRTATDAADPDFRSRLQAIADTYVNFASGDVALLELMFRRKHDSERFVQAAHPSFALMASVLAQGQAEGELQAGDLERIGTVLLATLHGIATVINGGLAPVEVLDGLVDTAVEQFVRGARP</sequence>
<dbReference type="SUPFAM" id="SSF48498">
    <property type="entry name" value="Tetracyclin repressor-like, C-terminal domain"/>
    <property type="match status" value="1"/>
</dbReference>
<dbReference type="PANTHER" id="PTHR30055">
    <property type="entry name" value="HTH-TYPE TRANSCRIPTIONAL REGULATOR RUTR"/>
    <property type="match status" value="1"/>
</dbReference>
<protein>
    <submittedName>
        <fullName evidence="6">TetR/AcrR family transcriptional regulator</fullName>
    </submittedName>
</protein>
<dbReference type="InterPro" id="IPR009057">
    <property type="entry name" value="Homeodomain-like_sf"/>
</dbReference>
<keyword evidence="2 4" id="KW-0238">DNA-binding</keyword>
<dbReference type="Pfam" id="PF00440">
    <property type="entry name" value="TetR_N"/>
    <property type="match status" value="1"/>
</dbReference>
<dbReference type="GO" id="GO:0003700">
    <property type="term" value="F:DNA-binding transcription factor activity"/>
    <property type="evidence" value="ECO:0007669"/>
    <property type="project" value="TreeGrafter"/>
</dbReference>
<dbReference type="Gene3D" id="1.10.357.10">
    <property type="entry name" value="Tetracycline Repressor, domain 2"/>
    <property type="match status" value="1"/>
</dbReference>
<dbReference type="InterPro" id="IPR050109">
    <property type="entry name" value="HTH-type_TetR-like_transc_reg"/>
</dbReference>
<dbReference type="SUPFAM" id="SSF46689">
    <property type="entry name" value="Homeodomain-like"/>
    <property type="match status" value="1"/>
</dbReference>
<keyword evidence="7" id="KW-1185">Reference proteome</keyword>
<proteinExistence type="predicted"/>
<evidence type="ECO:0000256" key="2">
    <source>
        <dbReference type="ARBA" id="ARBA00023125"/>
    </source>
</evidence>
<dbReference type="PROSITE" id="PS50977">
    <property type="entry name" value="HTH_TETR_2"/>
    <property type="match status" value="1"/>
</dbReference>
<dbReference type="InterPro" id="IPR025996">
    <property type="entry name" value="MT1864/Rv1816-like_C"/>
</dbReference>
<feature type="domain" description="HTH tetR-type" evidence="5">
    <location>
        <begin position="9"/>
        <end position="69"/>
    </location>
</feature>
<keyword evidence="3" id="KW-0804">Transcription</keyword>
<name>A0A9X1NII2_9ACTN</name>